<reference evidence="1" key="1">
    <citation type="submission" date="2019-01" db="EMBL/GenBank/DDBJ databases">
        <authorList>
            <person name="Lista F."/>
            <person name="Anselmo A."/>
        </authorList>
    </citation>
    <scope>NUCLEOTIDE SEQUENCE</scope>
    <source>
        <strain evidence="1">13S</strain>
    </source>
</reference>
<gene>
    <name evidence="1" type="ORF">ETE75_25560</name>
</gene>
<organism evidence="1">
    <name type="scientific">Klebsiella pneumoniae</name>
    <dbReference type="NCBI Taxonomy" id="573"/>
    <lineage>
        <taxon>Bacteria</taxon>
        <taxon>Pseudomonadati</taxon>
        <taxon>Pseudomonadota</taxon>
        <taxon>Gammaproteobacteria</taxon>
        <taxon>Enterobacterales</taxon>
        <taxon>Enterobacteriaceae</taxon>
        <taxon>Klebsiella/Raoultella group</taxon>
        <taxon>Klebsiella</taxon>
        <taxon>Klebsiella pneumoniae complex</taxon>
    </lineage>
</organism>
<sequence>MAITNNAAPGSQIRLLCMIDRVLNRRMGEPIAKAALVELLRPEMLPGSTGASKRLPAEISFWAKEGLWKVEEAGLSQQSPLCSERNLPSRVLRILINTEETMPLLTGTRGQPFLMSVTSVLAQDKYTLRGNEPLTKEAVPTAVGPMINDKMAGVGRRNLNSSNEAEPFLDYAYFLGFTEPYLDGWVMDPTRAIEGVLDNLQLAPGTPIQQFLDRLAEHLPMLDRGKYRELVEPMIIAENWQPLEGRIISASLSQALLRLELTMQLTFSVLSDDINDWIIQGVDGSQRRISTVSLGEARK</sequence>
<dbReference type="AlphaFoldDB" id="A0A483IKV3"/>
<comment type="caution">
    <text evidence="1">The sequence shown here is derived from an EMBL/GenBank/DDBJ whole genome shotgun (WGS) entry which is preliminary data.</text>
</comment>
<evidence type="ECO:0000313" key="1">
    <source>
        <dbReference type="EMBL" id="TCX33664.1"/>
    </source>
</evidence>
<dbReference type="EMBL" id="SDCJ01000033">
    <property type="protein sequence ID" value="TCX33664.1"/>
    <property type="molecule type" value="Genomic_DNA"/>
</dbReference>
<protein>
    <submittedName>
        <fullName evidence="1">Uncharacterized protein</fullName>
    </submittedName>
</protein>
<proteinExistence type="predicted"/>
<accession>A0A483IKV3</accession>
<dbReference type="RefSeq" id="WP_076027643.1">
    <property type="nucleotide sequence ID" value="NZ_CABGYJ010000009.1"/>
</dbReference>
<name>A0A483IKV3_KLEPN</name>
<dbReference type="InterPro" id="IPR049812">
    <property type="entry name" value="DpdG-like"/>
</dbReference>
<dbReference type="NCBIfam" id="NF041064">
    <property type="entry name" value="DpdG"/>
    <property type="match status" value="1"/>
</dbReference>